<evidence type="ECO:0000256" key="1">
    <source>
        <dbReference type="SAM" id="Phobius"/>
    </source>
</evidence>
<dbReference type="Proteomes" id="UP000003732">
    <property type="component" value="Unassembled WGS sequence"/>
</dbReference>
<proteinExistence type="predicted"/>
<accession>F1YXU5</accession>
<sequence length="176" mass="20556">MTKKVSVNWHYPIVGNIAYPILIISTLITVWFFNDEIIDITNMLHINHITSYLSNYYSVIWFIAVVWLALAIKLSRIYDNRKLLKDFIEKNNLYSSEKNEDGQKTITDSLIMEWIEDNKKIVIRVYKSGGPLDNLIDSSIGSKLQSLIKKELESENLGLDYIDYLFAMEEDERLIL</sequence>
<dbReference type="AlphaFoldDB" id="F1YXU5"/>
<protein>
    <submittedName>
        <fullName evidence="2">Conserved domain protein</fullName>
    </submittedName>
</protein>
<keyword evidence="1" id="KW-1133">Transmembrane helix</keyword>
<feature type="transmembrane region" description="Helical" evidence="1">
    <location>
        <begin position="12"/>
        <end position="33"/>
    </location>
</feature>
<feature type="transmembrane region" description="Helical" evidence="1">
    <location>
        <begin position="53"/>
        <end position="72"/>
    </location>
</feature>
<keyword evidence="1" id="KW-0812">Transmembrane</keyword>
<keyword evidence="1" id="KW-0472">Membrane</keyword>
<reference evidence="2 3" key="1">
    <citation type="submission" date="2011-02" db="EMBL/GenBank/DDBJ databases">
        <authorList>
            <person name="Stanhope M.J."/>
            <person name="Durkin A.S."/>
            <person name="Hostetler J."/>
            <person name="Kim M."/>
            <person name="Radune D."/>
            <person name="Singh I."/>
            <person name="Town C.D."/>
        </authorList>
    </citation>
    <scope>NUCLEOTIDE SEQUENCE [LARGE SCALE GENOMIC DNA]</scope>
    <source>
        <strain evidence="2 3">NCFD 2020</strain>
    </source>
</reference>
<dbReference type="HOGENOM" id="CLU_1524312_0_0_9"/>
<organism evidence="2 3">
    <name type="scientific">Streptococcus parauberis NCFD 2020</name>
    <dbReference type="NCBI Taxonomy" id="873447"/>
    <lineage>
        <taxon>Bacteria</taxon>
        <taxon>Bacillati</taxon>
        <taxon>Bacillota</taxon>
        <taxon>Bacilli</taxon>
        <taxon>Lactobacillales</taxon>
        <taxon>Streptococcaceae</taxon>
        <taxon>Streptococcus</taxon>
    </lineage>
</organism>
<comment type="caution">
    <text evidence="2">The sequence shown here is derived from an EMBL/GenBank/DDBJ whole genome shotgun (WGS) entry which is preliminary data.</text>
</comment>
<evidence type="ECO:0000313" key="2">
    <source>
        <dbReference type="EMBL" id="EGE54680.1"/>
    </source>
</evidence>
<dbReference type="EMBL" id="AEUT02000001">
    <property type="protein sequence ID" value="EGE54680.1"/>
    <property type="molecule type" value="Genomic_DNA"/>
</dbReference>
<gene>
    <name evidence="2" type="ORF">SPB_1424</name>
</gene>
<evidence type="ECO:0000313" key="3">
    <source>
        <dbReference type="Proteomes" id="UP000003732"/>
    </source>
</evidence>
<name>F1YXU5_9STRE</name>
<dbReference type="GeneID" id="61421829"/>
<dbReference type="RefSeq" id="WP_003105361.1">
    <property type="nucleotide sequence ID" value="NZ_AEUT02000001.1"/>
</dbReference>